<dbReference type="Proteomes" id="UP001066276">
    <property type="component" value="Chromosome 8"/>
</dbReference>
<keyword evidence="2" id="KW-1185">Reference proteome</keyword>
<reference evidence="1" key="1">
    <citation type="journal article" date="2022" name="bioRxiv">
        <title>Sequencing and chromosome-scale assembly of the giantPleurodeles waltlgenome.</title>
        <authorList>
            <person name="Brown T."/>
            <person name="Elewa A."/>
            <person name="Iarovenko S."/>
            <person name="Subramanian E."/>
            <person name="Araus A.J."/>
            <person name="Petzold A."/>
            <person name="Susuki M."/>
            <person name="Suzuki K.-i.T."/>
            <person name="Hayashi T."/>
            <person name="Toyoda A."/>
            <person name="Oliveira C."/>
            <person name="Osipova E."/>
            <person name="Leigh N.D."/>
            <person name="Simon A."/>
            <person name="Yun M.H."/>
        </authorList>
    </citation>
    <scope>NUCLEOTIDE SEQUENCE</scope>
    <source>
        <strain evidence="1">20211129_DDA</strain>
        <tissue evidence="1">Liver</tissue>
    </source>
</reference>
<organism evidence="1 2">
    <name type="scientific">Pleurodeles waltl</name>
    <name type="common">Iberian ribbed newt</name>
    <dbReference type="NCBI Taxonomy" id="8319"/>
    <lineage>
        <taxon>Eukaryota</taxon>
        <taxon>Metazoa</taxon>
        <taxon>Chordata</taxon>
        <taxon>Craniata</taxon>
        <taxon>Vertebrata</taxon>
        <taxon>Euteleostomi</taxon>
        <taxon>Amphibia</taxon>
        <taxon>Batrachia</taxon>
        <taxon>Caudata</taxon>
        <taxon>Salamandroidea</taxon>
        <taxon>Salamandridae</taxon>
        <taxon>Pleurodelinae</taxon>
        <taxon>Pleurodeles</taxon>
    </lineage>
</organism>
<evidence type="ECO:0000313" key="1">
    <source>
        <dbReference type="EMBL" id="KAJ1115933.1"/>
    </source>
</evidence>
<proteinExistence type="predicted"/>
<dbReference type="EMBL" id="JANPWB010000012">
    <property type="protein sequence ID" value="KAJ1115933.1"/>
    <property type="molecule type" value="Genomic_DNA"/>
</dbReference>
<dbReference type="AlphaFoldDB" id="A0AAV7NRQ1"/>
<gene>
    <name evidence="1" type="ORF">NDU88_004153</name>
</gene>
<comment type="caution">
    <text evidence="1">The sequence shown here is derived from an EMBL/GenBank/DDBJ whole genome shotgun (WGS) entry which is preliminary data.</text>
</comment>
<sequence length="69" mass="8158">MGEVTLGAESVLRSHHQCFSRQRPFSPFLVPDEVTRTRLEEEDRKREAALEGWMMPKLDRRLNRELECS</sequence>
<protein>
    <submittedName>
        <fullName evidence="1">Uncharacterized protein</fullName>
    </submittedName>
</protein>
<accession>A0AAV7NRQ1</accession>
<name>A0AAV7NRQ1_PLEWA</name>
<evidence type="ECO:0000313" key="2">
    <source>
        <dbReference type="Proteomes" id="UP001066276"/>
    </source>
</evidence>